<accession>A0ABU8PY54</accession>
<evidence type="ECO:0000313" key="1">
    <source>
        <dbReference type="EMBL" id="MEJ5047528.1"/>
    </source>
</evidence>
<dbReference type="Proteomes" id="UP001362100">
    <property type="component" value="Unassembled WGS sequence"/>
</dbReference>
<name>A0ABU8PY54_9GAMM</name>
<keyword evidence="2" id="KW-1185">Reference proteome</keyword>
<proteinExistence type="predicted"/>
<comment type="caution">
    <text evidence="1">The sequence shown here is derived from an EMBL/GenBank/DDBJ whole genome shotgun (WGS) entry which is preliminary data.</text>
</comment>
<dbReference type="RefSeq" id="WP_180823811.1">
    <property type="nucleotide sequence ID" value="NZ_JACAWY010000002.1"/>
</dbReference>
<sequence length="113" mass="13099">MNYSNFEAKVSFWPHMHFTAIEMAQCGEFYEIYATDLSRLSKSKLFLGRTHDKHLADTYCKHFEEWLPKVNRAMKLRTVAPLALGKIAQTFTSQCDLETLPGQVDASRNSNHW</sequence>
<protein>
    <submittedName>
        <fullName evidence="1">Uncharacterized protein</fullName>
    </submittedName>
</protein>
<evidence type="ECO:0000313" key="2">
    <source>
        <dbReference type="Proteomes" id="UP001362100"/>
    </source>
</evidence>
<dbReference type="EMBL" id="JBBGZW010000002">
    <property type="protein sequence ID" value="MEJ5047528.1"/>
    <property type="molecule type" value="Genomic_DNA"/>
</dbReference>
<reference evidence="1 2" key="1">
    <citation type="submission" date="2023-12" db="EMBL/GenBank/DDBJ databases">
        <title>Gut-associated functions are favored during microbiome assembly across C. elegans life.</title>
        <authorList>
            <person name="Zimmermann J."/>
        </authorList>
    </citation>
    <scope>NUCLEOTIDE SEQUENCE [LARGE SCALE GENOMIC DNA]</scope>
    <source>
        <strain evidence="1 2">BIGb0393</strain>
    </source>
</reference>
<gene>
    <name evidence="1" type="ORF">WH298_20290</name>
</gene>
<organism evidence="1 2">
    <name type="scientific">Pantoea nemavictus</name>
    <dbReference type="NCBI Taxonomy" id="2726955"/>
    <lineage>
        <taxon>Bacteria</taxon>
        <taxon>Pseudomonadati</taxon>
        <taxon>Pseudomonadota</taxon>
        <taxon>Gammaproteobacteria</taxon>
        <taxon>Enterobacterales</taxon>
        <taxon>Erwiniaceae</taxon>
        <taxon>Pantoea</taxon>
    </lineage>
</organism>